<dbReference type="AlphaFoldDB" id="A0A409V9I4"/>
<dbReference type="PANTHER" id="PTHR34815:SF2">
    <property type="entry name" value="N-ACETYLTRANSFERASE DOMAIN-CONTAINING PROTEIN"/>
    <property type="match status" value="1"/>
</dbReference>
<sequence>MSSPTAAVPLSTLTLRVANREQTIESRKRSYHEWGRGMTLEKYLERDEKTEQHEIAKNGRLVTWVLVHRESPEGLDFLCACETYVFMLMMFKREGAVFRKGDTGIRDVACYGIASVFTPVENRKKGYAAHMMRLLHWVLGPRSSLPEQFPVQWGAPPERRDSDLVGDAAFSVLYSDIGPNFYRLAGSADNQDDGWVVHSPRSTVLKVDDVQAPDAKYSVNEDQWKWLDEDGLAKIWEKDTEIMKSELVKYPLAQGQDIACTFFPRGGVADFQIQRLQEWWKNVNPIPRYWGLQISSPDGSPDLSTFAAWTIEYRPPKLNTLLIIRIRASPSTFADLLRCVCEYAKQHSIERVEMWNLEAQLVEIAEGLGAQTFDRNDHLCSLKWYGPYTSDEASRVVWAFNEK</sequence>
<evidence type="ECO:0000259" key="1">
    <source>
        <dbReference type="Pfam" id="PF22998"/>
    </source>
</evidence>
<accession>A0A409V9I4</accession>
<dbReference type="InParanoid" id="A0A409V9I4"/>
<organism evidence="2 3">
    <name type="scientific">Panaeolus cyanescens</name>
    <dbReference type="NCBI Taxonomy" id="181874"/>
    <lineage>
        <taxon>Eukaryota</taxon>
        <taxon>Fungi</taxon>
        <taxon>Dikarya</taxon>
        <taxon>Basidiomycota</taxon>
        <taxon>Agaricomycotina</taxon>
        <taxon>Agaricomycetes</taxon>
        <taxon>Agaricomycetidae</taxon>
        <taxon>Agaricales</taxon>
        <taxon>Agaricineae</taxon>
        <taxon>Galeropsidaceae</taxon>
        <taxon>Panaeolus</taxon>
    </lineage>
</organism>
<dbReference type="InterPro" id="IPR055100">
    <property type="entry name" value="GNAT_LYC1-like"/>
</dbReference>
<dbReference type="Pfam" id="PF22998">
    <property type="entry name" value="GNAT_LYC1-like"/>
    <property type="match status" value="1"/>
</dbReference>
<proteinExistence type="predicted"/>
<comment type="caution">
    <text evidence="2">The sequence shown here is derived from an EMBL/GenBank/DDBJ whole genome shotgun (WGS) entry which is preliminary data.</text>
</comment>
<name>A0A409V9I4_9AGAR</name>
<protein>
    <recommendedName>
        <fullName evidence="1">LYC1 C-terminal domain-containing protein</fullName>
    </recommendedName>
</protein>
<keyword evidence="3" id="KW-1185">Reference proteome</keyword>
<feature type="domain" description="LYC1 C-terminal" evidence="1">
    <location>
        <begin position="213"/>
        <end position="403"/>
    </location>
</feature>
<dbReference type="InterPro" id="IPR053013">
    <property type="entry name" value="LAT"/>
</dbReference>
<evidence type="ECO:0000313" key="2">
    <source>
        <dbReference type="EMBL" id="PPQ63368.1"/>
    </source>
</evidence>
<reference evidence="2 3" key="1">
    <citation type="journal article" date="2018" name="Evol. Lett.">
        <title>Horizontal gene cluster transfer increased hallucinogenic mushroom diversity.</title>
        <authorList>
            <person name="Reynolds H.T."/>
            <person name="Vijayakumar V."/>
            <person name="Gluck-Thaler E."/>
            <person name="Korotkin H.B."/>
            <person name="Matheny P.B."/>
            <person name="Slot J.C."/>
        </authorList>
    </citation>
    <scope>NUCLEOTIDE SEQUENCE [LARGE SCALE GENOMIC DNA]</scope>
    <source>
        <strain evidence="2 3">2629</strain>
    </source>
</reference>
<dbReference type="STRING" id="181874.A0A409V9I4"/>
<evidence type="ECO:0000313" key="3">
    <source>
        <dbReference type="Proteomes" id="UP000284842"/>
    </source>
</evidence>
<dbReference type="OrthoDB" id="2020070at2759"/>
<gene>
    <name evidence="2" type="ORF">CVT24_005633</name>
</gene>
<dbReference type="EMBL" id="NHTK01006124">
    <property type="protein sequence ID" value="PPQ63368.1"/>
    <property type="molecule type" value="Genomic_DNA"/>
</dbReference>
<dbReference type="Proteomes" id="UP000284842">
    <property type="component" value="Unassembled WGS sequence"/>
</dbReference>
<dbReference type="PANTHER" id="PTHR34815">
    <property type="entry name" value="LYSINE ACETYLTRANSFERASE"/>
    <property type="match status" value="1"/>
</dbReference>